<evidence type="ECO:0000313" key="7">
    <source>
        <dbReference type="EMBL" id="GGB97007.1"/>
    </source>
</evidence>
<accession>A0A8J2UKP5</accession>
<feature type="transmembrane region" description="Helical" evidence="5">
    <location>
        <begin position="40"/>
        <end position="65"/>
    </location>
</feature>
<sequence length="104" mass="11605">MKIVFRILAAILFLVFFGFALKNTQEVALQFFMGYELRGPLVLLLLGFFAGGAALGVLAMVPTVFRYRNEAARHRKTIVTMEEAAQNDALARSQPPQPDGIVRY</sequence>
<protein>
    <recommendedName>
        <fullName evidence="6">Lipopolysaccharide assembly protein A domain-containing protein</fullName>
    </recommendedName>
</protein>
<dbReference type="EMBL" id="BMCG01000001">
    <property type="protein sequence ID" value="GGB97007.1"/>
    <property type="molecule type" value="Genomic_DNA"/>
</dbReference>
<keyword evidence="2 5" id="KW-0812">Transmembrane</keyword>
<evidence type="ECO:0000256" key="5">
    <source>
        <dbReference type="SAM" id="Phobius"/>
    </source>
</evidence>
<reference evidence="7" key="1">
    <citation type="journal article" date="2014" name="Int. J. Syst. Evol. Microbiol.">
        <title>Complete genome sequence of Corynebacterium casei LMG S-19264T (=DSM 44701T), isolated from a smear-ripened cheese.</title>
        <authorList>
            <consortium name="US DOE Joint Genome Institute (JGI-PGF)"/>
            <person name="Walter F."/>
            <person name="Albersmeier A."/>
            <person name="Kalinowski J."/>
            <person name="Ruckert C."/>
        </authorList>
    </citation>
    <scope>NUCLEOTIDE SEQUENCE</scope>
    <source>
        <strain evidence="7">CCM 7086</strain>
    </source>
</reference>
<keyword evidence="1" id="KW-1003">Cell membrane</keyword>
<evidence type="ECO:0000256" key="1">
    <source>
        <dbReference type="ARBA" id="ARBA00022475"/>
    </source>
</evidence>
<organism evidence="7 8">
    <name type="scientific">Oxalicibacterium flavum</name>
    <dbReference type="NCBI Taxonomy" id="179467"/>
    <lineage>
        <taxon>Bacteria</taxon>
        <taxon>Pseudomonadati</taxon>
        <taxon>Pseudomonadota</taxon>
        <taxon>Betaproteobacteria</taxon>
        <taxon>Burkholderiales</taxon>
        <taxon>Oxalobacteraceae</taxon>
        <taxon>Oxalicibacterium</taxon>
    </lineage>
</organism>
<reference evidence="7" key="2">
    <citation type="submission" date="2020-09" db="EMBL/GenBank/DDBJ databases">
        <authorList>
            <person name="Sun Q."/>
            <person name="Sedlacek I."/>
        </authorList>
    </citation>
    <scope>NUCLEOTIDE SEQUENCE</scope>
    <source>
        <strain evidence="7">CCM 7086</strain>
    </source>
</reference>
<dbReference type="AlphaFoldDB" id="A0A8J2UKP5"/>
<name>A0A8J2UKP5_9BURK</name>
<dbReference type="Proteomes" id="UP000620266">
    <property type="component" value="Unassembled WGS sequence"/>
</dbReference>
<keyword evidence="8" id="KW-1185">Reference proteome</keyword>
<dbReference type="Pfam" id="PF06305">
    <property type="entry name" value="LapA_dom"/>
    <property type="match status" value="1"/>
</dbReference>
<evidence type="ECO:0000313" key="8">
    <source>
        <dbReference type="Proteomes" id="UP000620266"/>
    </source>
</evidence>
<evidence type="ECO:0000256" key="4">
    <source>
        <dbReference type="ARBA" id="ARBA00023136"/>
    </source>
</evidence>
<evidence type="ECO:0000259" key="6">
    <source>
        <dbReference type="Pfam" id="PF06305"/>
    </source>
</evidence>
<feature type="domain" description="Lipopolysaccharide assembly protein A" evidence="6">
    <location>
        <begin position="22"/>
        <end position="83"/>
    </location>
</feature>
<keyword evidence="3 5" id="KW-1133">Transmembrane helix</keyword>
<dbReference type="RefSeq" id="WP_188394386.1">
    <property type="nucleotide sequence ID" value="NZ_BMCG01000001.1"/>
</dbReference>
<dbReference type="GO" id="GO:0005886">
    <property type="term" value="C:plasma membrane"/>
    <property type="evidence" value="ECO:0007669"/>
    <property type="project" value="InterPro"/>
</dbReference>
<proteinExistence type="predicted"/>
<evidence type="ECO:0000256" key="3">
    <source>
        <dbReference type="ARBA" id="ARBA00022989"/>
    </source>
</evidence>
<comment type="caution">
    <text evidence="7">The sequence shown here is derived from an EMBL/GenBank/DDBJ whole genome shotgun (WGS) entry which is preliminary data.</text>
</comment>
<gene>
    <name evidence="7" type="ORF">GCM10007205_02850</name>
</gene>
<evidence type="ECO:0000256" key="2">
    <source>
        <dbReference type="ARBA" id="ARBA00022692"/>
    </source>
</evidence>
<keyword evidence="4 5" id="KW-0472">Membrane</keyword>
<dbReference type="InterPro" id="IPR010445">
    <property type="entry name" value="LapA_dom"/>
</dbReference>